<feature type="signal peptide" evidence="5">
    <location>
        <begin position="1"/>
        <end position="15"/>
    </location>
</feature>
<dbReference type="CDD" id="cd04280">
    <property type="entry name" value="ZnMc_astacin_like"/>
    <property type="match status" value="2"/>
</dbReference>
<feature type="domain" description="Peptidase M12A" evidence="6">
    <location>
        <begin position="276"/>
        <end position="471"/>
    </location>
</feature>
<dbReference type="GO" id="GO:0004222">
    <property type="term" value="F:metalloendopeptidase activity"/>
    <property type="evidence" value="ECO:0007669"/>
    <property type="project" value="UniProtKB-UniRule"/>
</dbReference>
<accession>A0A8X6LFS5</accession>
<dbReference type="GO" id="GO:0006508">
    <property type="term" value="P:proteolysis"/>
    <property type="evidence" value="ECO:0007669"/>
    <property type="project" value="UniProtKB-KW"/>
</dbReference>
<evidence type="ECO:0000256" key="2">
    <source>
        <dbReference type="ARBA" id="ARBA00025529"/>
    </source>
</evidence>
<feature type="binding site" evidence="3">
    <location>
        <position position="366"/>
    </location>
    <ligand>
        <name>Zn(2+)</name>
        <dbReference type="ChEBI" id="CHEBI:29105"/>
        <note>catalytic</note>
    </ligand>
</feature>
<keyword evidence="5" id="KW-0732">Signal</keyword>
<dbReference type="InterPro" id="IPR001506">
    <property type="entry name" value="Peptidase_M12A"/>
</dbReference>
<name>A0A8X6LFS5_TRICU</name>
<protein>
    <recommendedName>
        <fullName evidence="4">Metalloendopeptidase</fullName>
        <ecNumber evidence="4">3.4.24.-</ecNumber>
    </recommendedName>
</protein>
<feature type="binding site" evidence="3">
    <location>
        <position position="376"/>
    </location>
    <ligand>
        <name>Zn(2+)</name>
        <dbReference type="ChEBI" id="CHEBI:29105"/>
        <note>catalytic</note>
    </ligand>
</feature>
<comment type="cofactor">
    <cofactor evidence="3 4">
        <name>Zn(2+)</name>
        <dbReference type="ChEBI" id="CHEBI:29105"/>
    </cofactor>
    <text evidence="3 4">Binds 1 zinc ion per subunit.</text>
</comment>
<dbReference type="EC" id="3.4.24.-" evidence="4"/>
<evidence type="ECO:0000313" key="7">
    <source>
        <dbReference type="EMBL" id="GFR06807.1"/>
    </source>
</evidence>
<keyword evidence="3 4" id="KW-0482">Metalloprotease</keyword>
<feature type="binding site" evidence="3">
    <location>
        <position position="141"/>
    </location>
    <ligand>
        <name>Zn(2+)</name>
        <dbReference type="ChEBI" id="CHEBI:29105"/>
        <note>catalytic</note>
    </ligand>
</feature>
<comment type="subunit">
    <text evidence="1">Monomer.</text>
</comment>
<dbReference type="SUPFAM" id="SSF55486">
    <property type="entry name" value="Metalloproteases ('zincins'), catalytic domain"/>
    <property type="match status" value="2"/>
</dbReference>
<comment type="function">
    <text evidence="2">Zinc metalloprotease. Provoques deadhesion of endothelial cells from cell cultures, and also degradation of fibronectin, fibrinogen and gelatin in vitro. Its role in the venom is not fully understood but it might act as a spreading factor that facilitates diffusion of other venom toxins. Alternatively, it might be involved in the proteolytic processing of other venom toxins or it might play a role in extra-oral digestion of prey.</text>
</comment>
<feature type="active site" evidence="3">
    <location>
        <position position="367"/>
    </location>
</feature>
<feature type="domain" description="Peptidase M12A" evidence="6">
    <location>
        <begin position="41"/>
        <end position="248"/>
    </location>
</feature>
<keyword evidence="3 4" id="KW-0862">Zinc</keyword>
<dbReference type="EMBL" id="BMAO01035920">
    <property type="protein sequence ID" value="GFR06807.1"/>
    <property type="molecule type" value="Genomic_DNA"/>
</dbReference>
<feature type="binding site" evidence="3">
    <location>
        <position position="370"/>
    </location>
    <ligand>
        <name>Zn(2+)</name>
        <dbReference type="ChEBI" id="CHEBI:29105"/>
        <note>catalytic</note>
    </ligand>
</feature>
<dbReference type="PANTHER" id="PTHR10127:SF883">
    <property type="entry name" value="ZINC METALLOPROTEINASE NAS-8"/>
    <property type="match status" value="1"/>
</dbReference>
<proteinExistence type="predicted"/>
<dbReference type="PRINTS" id="PR00480">
    <property type="entry name" value="ASTACIN"/>
</dbReference>
<dbReference type="InterPro" id="IPR006026">
    <property type="entry name" value="Peptidase_Metallo"/>
</dbReference>
<gene>
    <name evidence="7" type="ORF">TNCT_105801</name>
</gene>
<dbReference type="PANTHER" id="PTHR10127">
    <property type="entry name" value="DISCOIDIN, CUB, EGF, LAMININ , AND ZINC METALLOPROTEASE DOMAIN CONTAINING"/>
    <property type="match status" value="1"/>
</dbReference>
<dbReference type="PROSITE" id="PS51864">
    <property type="entry name" value="ASTACIN"/>
    <property type="match status" value="2"/>
</dbReference>
<dbReference type="AlphaFoldDB" id="A0A8X6LFS5"/>
<comment type="caution">
    <text evidence="3">Lacks conserved residue(s) required for the propagation of feature annotation.</text>
</comment>
<dbReference type="InterPro" id="IPR024079">
    <property type="entry name" value="MetalloPept_cat_dom_sf"/>
</dbReference>
<sequence>MNIIIFLGLLTITWGFPRPPMENPDLFQGDIAGIEDINDRNALPDDVKLWSNGIIPYKIDFGLADLKDEIESAMKYIMDRTCLKFVRRENREPDFIRIFSGDGCYSHWGRTGKVQPLSLGSGCESFGTIIHELTHAIGFDHEQNRSDRDDYLLIYYQNIDPEALDQFIKLKPHENRLINKFDYDSIMLYGEKTFSRDGRSKTMKSKKKGIRLLDVDKKNMPSKSDIDRINALRLQHADLHIFEFISCSMGISRKPMENPDLFQGDILGIGSVEDRNAIPNNTRRWPGGVIPYKIDKGLDDLKEEIAKAMKHIMDRTCIKFVPWDGLERGYIKIFPGDGCYSYWGRTGKIQPVSLGYGCEPIGTIIHELTHAIGFDHEQNRSDRDEYLIIYWQNIWPDALDQFDKLKPDQNRLINKFDYNSIMLYGEKTFSKDGWSKTMKARKKGIKILDVIQKGKLSESDVYRINFLYECDKQK</sequence>
<dbReference type="OrthoDB" id="291007at2759"/>
<keyword evidence="3 4" id="KW-0378">Hydrolase</keyword>
<dbReference type="Proteomes" id="UP000887116">
    <property type="component" value="Unassembled WGS sequence"/>
</dbReference>
<evidence type="ECO:0000256" key="1">
    <source>
        <dbReference type="ARBA" id="ARBA00011245"/>
    </source>
</evidence>
<dbReference type="GO" id="GO:0008270">
    <property type="term" value="F:zinc ion binding"/>
    <property type="evidence" value="ECO:0007669"/>
    <property type="project" value="UniProtKB-UniRule"/>
</dbReference>
<feature type="binding site" evidence="3">
    <location>
        <position position="131"/>
    </location>
    <ligand>
        <name>Zn(2+)</name>
        <dbReference type="ChEBI" id="CHEBI:29105"/>
        <note>catalytic</note>
    </ligand>
</feature>
<organism evidence="7 8">
    <name type="scientific">Trichonephila clavata</name>
    <name type="common">Joro spider</name>
    <name type="synonym">Nephila clavata</name>
    <dbReference type="NCBI Taxonomy" id="2740835"/>
    <lineage>
        <taxon>Eukaryota</taxon>
        <taxon>Metazoa</taxon>
        <taxon>Ecdysozoa</taxon>
        <taxon>Arthropoda</taxon>
        <taxon>Chelicerata</taxon>
        <taxon>Arachnida</taxon>
        <taxon>Araneae</taxon>
        <taxon>Araneomorphae</taxon>
        <taxon>Entelegynae</taxon>
        <taxon>Araneoidea</taxon>
        <taxon>Nephilidae</taxon>
        <taxon>Trichonephila</taxon>
    </lineage>
</organism>
<dbReference type="Gene3D" id="3.40.390.10">
    <property type="entry name" value="Collagenase (Catalytic Domain)"/>
    <property type="match status" value="2"/>
</dbReference>
<comment type="caution">
    <text evidence="7">The sequence shown here is derived from an EMBL/GenBank/DDBJ whole genome shotgun (WGS) entry which is preliminary data.</text>
</comment>
<keyword evidence="3 4" id="KW-0645">Protease</keyword>
<feature type="binding site" evidence="3">
    <location>
        <position position="135"/>
    </location>
    <ligand>
        <name>Zn(2+)</name>
        <dbReference type="ChEBI" id="CHEBI:29105"/>
        <note>catalytic</note>
    </ligand>
</feature>
<evidence type="ECO:0000256" key="4">
    <source>
        <dbReference type="RuleBase" id="RU361183"/>
    </source>
</evidence>
<evidence type="ECO:0000256" key="5">
    <source>
        <dbReference type="SAM" id="SignalP"/>
    </source>
</evidence>
<dbReference type="SMART" id="SM00235">
    <property type="entry name" value="ZnMc"/>
    <property type="match status" value="2"/>
</dbReference>
<dbReference type="InterPro" id="IPR034035">
    <property type="entry name" value="Astacin-like_dom"/>
</dbReference>
<evidence type="ECO:0000256" key="3">
    <source>
        <dbReference type="PROSITE-ProRule" id="PRU01211"/>
    </source>
</evidence>
<keyword evidence="8" id="KW-1185">Reference proteome</keyword>
<dbReference type="Pfam" id="PF01400">
    <property type="entry name" value="Astacin"/>
    <property type="match status" value="2"/>
</dbReference>
<reference evidence="7" key="1">
    <citation type="submission" date="2020-07" db="EMBL/GenBank/DDBJ databases">
        <title>Multicomponent nature underlies the extraordinary mechanical properties of spider dragline silk.</title>
        <authorList>
            <person name="Kono N."/>
            <person name="Nakamura H."/>
            <person name="Mori M."/>
            <person name="Yoshida Y."/>
            <person name="Ohtoshi R."/>
            <person name="Malay A.D."/>
            <person name="Moran D.A.P."/>
            <person name="Tomita M."/>
            <person name="Numata K."/>
            <person name="Arakawa K."/>
        </authorList>
    </citation>
    <scope>NUCLEOTIDE SEQUENCE</scope>
</reference>
<evidence type="ECO:0000313" key="8">
    <source>
        <dbReference type="Proteomes" id="UP000887116"/>
    </source>
</evidence>
<keyword evidence="3 4" id="KW-0479">Metal-binding</keyword>
<feature type="chain" id="PRO_5036455938" description="Metalloendopeptidase" evidence="5">
    <location>
        <begin position="16"/>
        <end position="474"/>
    </location>
</feature>
<evidence type="ECO:0000259" key="6">
    <source>
        <dbReference type="PROSITE" id="PS51864"/>
    </source>
</evidence>
<feature type="active site" evidence="3">
    <location>
        <position position="132"/>
    </location>
</feature>